<accession>A0A0A8ZJ83</accession>
<organism evidence="1">
    <name type="scientific">Arundo donax</name>
    <name type="common">Giant reed</name>
    <name type="synonym">Donax arundinaceus</name>
    <dbReference type="NCBI Taxonomy" id="35708"/>
    <lineage>
        <taxon>Eukaryota</taxon>
        <taxon>Viridiplantae</taxon>
        <taxon>Streptophyta</taxon>
        <taxon>Embryophyta</taxon>
        <taxon>Tracheophyta</taxon>
        <taxon>Spermatophyta</taxon>
        <taxon>Magnoliopsida</taxon>
        <taxon>Liliopsida</taxon>
        <taxon>Poales</taxon>
        <taxon>Poaceae</taxon>
        <taxon>PACMAD clade</taxon>
        <taxon>Arundinoideae</taxon>
        <taxon>Arundineae</taxon>
        <taxon>Arundo</taxon>
    </lineage>
</organism>
<reference evidence="1" key="1">
    <citation type="submission" date="2014-09" db="EMBL/GenBank/DDBJ databases">
        <authorList>
            <person name="Magalhaes I.L.F."/>
            <person name="Oliveira U."/>
            <person name="Santos F.R."/>
            <person name="Vidigal T.H.D.A."/>
            <person name="Brescovit A.D."/>
            <person name="Santos A.J."/>
        </authorList>
    </citation>
    <scope>NUCLEOTIDE SEQUENCE</scope>
    <source>
        <tissue evidence="1">Shoot tissue taken approximately 20 cm above the soil surface</tissue>
    </source>
</reference>
<protein>
    <submittedName>
        <fullName evidence="1">Uncharacterized protein</fullName>
    </submittedName>
</protein>
<sequence>MCHWIHSRSLVSGSSVNRRHDVAFKVHSSCRRTYLARPVANANLHNIQGTL</sequence>
<reference evidence="1" key="2">
    <citation type="journal article" date="2015" name="Data Brief">
        <title>Shoot transcriptome of the giant reed, Arundo donax.</title>
        <authorList>
            <person name="Barrero R.A."/>
            <person name="Guerrero F.D."/>
            <person name="Moolhuijzen P."/>
            <person name="Goolsby J.A."/>
            <person name="Tidwell J."/>
            <person name="Bellgard S.E."/>
            <person name="Bellgard M.I."/>
        </authorList>
    </citation>
    <scope>NUCLEOTIDE SEQUENCE</scope>
    <source>
        <tissue evidence="1">Shoot tissue taken approximately 20 cm above the soil surface</tissue>
    </source>
</reference>
<dbReference type="EMBL" id="GBRH01261100">
    <property type="protein sequence ID" value="JAD36795.1"/>
    <property type="molecule type" value="Transcribed_RNA"/>
</dbReference>
<evidence type="ECO:0000313" key="1">
    <source>
        <dbReference type="EMBL" id="JAD36795.1"/>
    </source>
</evidence>
<dbReference type="AlphaFoldDB" id="A0A0A8ZJ83"/>
<name>A0A0A8ZJ83_ARUDO</name>
<proteinExistence type="predicted"/>